<dbReference type="AlphaFoldDB" id="A0A644YK47"/>
<dbReference type="EMBL" id="VSSQ01004851">
    <property type="protein sequence ID" value="MPM26883.1"/>
    <property type="molecule type" value="Genomic_DNA"/>
</dbReference>
<comment type="caution">
    <text evidence="1">The sequence shown here is derived from an EMBL/GenBank/DDBJ whole genome shotgun (WGS) entry which is preliminary data.</text>
</comment>
<proteinExistence type="predicted"/>
<accession>A0A644YK47</accession>
<protein>
    <submittedName>
        <fullName evidence="1">Uncharacterized protein</fullName>
    </submittedName>
</protein>
<evidence type="ECO:0000313" key="1">
    <source>
        <dbReference type="EMBL" id="MPM26883.1"/>
    </source>
</evidence>
<organism evidence="1">
    <name type="scientific">bioreactor metagenome</name>
    <dbReference type="NCBI Taxonomy" id="1076179"/>
    <lineage>
        <taxon>unclassified sequences</taxon>
        <taxon>metagenomes</taxon>
        <taxon>ecological metagenomes</taxon>
    </lineage>
</organism>
<reference evidence="1" key="1">
    <citation type="submission" date="2019-08" db="EMBL/GenBank/DDBJ databases">
        <authorList>
            <person name="Kucharzyk K."/>
            <person name="Murdoch R.W."/>
            <person name="Higgins S."/>
            <person name="Loffler F."/>
        </authorList>
    </citation>
    <scope>NUCLEOTIDE SEQUENCE</scope>
</reference>
<name>A0A644YK47_9ZZZZ</name>
<sequence>MAADFVITISSPGFMPTSALPRACRATTVALVTGRVTESVTSVCPPRISTLASCAAVERSSAILPISSRLLVGGSSRVTSRPTGSAPAAAASLQQTCTVSLPRCVLLAEVIGSQLNTIKSFCMSSVAQSCPMAGAERDSGLTRRNLWSTSRSKSSLSSLPSRSMQYSFSNLFYRPFGCTQPINFKNSSSVNKGIFSSLALSSLLPALSP</sequence>
<gene>
    <name evidence="1" type="ORF">SDC9_73388</name>
</gene>